<gene>
    <name evidence="2" type="ORF">F5X68DRAFT_61391</name>
</gene>
<dbReference type="EMBL" id="JAGSXJ010000042">
    <property type="protein sequence ID" value="KAH6663553.1"/>
    <property type="molecule type" value="Genomic_DNA"/>
</dbReference>
<evidence type="ECO:0000313" key="3">
    <source>
        <dbReference type="Proteomes" id="UP000770015"/>
    </source>
</evidence>
<proteinExistence type="predicted"/>
<reference evidence="2" key="1">
    <citation type="journal article" date="2021" name="Nat. Commun.">
        <title>Genetic determinants of endophytism in the Arabidopsis root mycobiome.</title>
        <authorList>
            <person name="Mesny F."/>
            <person name="Miyauchi S."/>
            <person name="Thiergart T."/>
            <person name="Pickel B."/>
            <person name="Atanasova L."/>
            <person name="Karlsson M."/>
            <person name="Huettel B."/>
            <person name="Barry K.W."/>
            <person name="Haridas S."/>
            <person name="Chen C."/>
            <person name="Bauer D."/>
            <person name="Andreopoulos W."/>
            <person name="Pangilinan J."/>
            <person name="LaButti K."/>
            <person name="Riley R."/>
            <person name="Lipzen A."/>
            <person name="Clum A."/>
            <person name="Drula E."/>
            <person name="Henrissat B."/>
            <person name="Kohler A."/>
            <person name="Grigoriev I.V."/>
            <person name="Martin F.M."/>
            <person name="Hacquard S."/>
        </authorList>
    </citation>
    <scope>NUCLEOTIDE SEQUENCE</scope>
    <source>
        <strain evidence="2">MPI-SDFR-AT-0117</strain>
    </source>
</reference>
<evidence type="ECO:0000256" key="1">
    <source>
        <dbReference type="SAM" id="MobiDB-lite"/>
    </source>
</evidence>
<comment type="caution">
    <text evidence="2">The sequence shown here is derived from an EMBL/GenBank/DDBJ whole genome shotgun (WGS) entry which is preliminary data.</text>
</comment>
<sequence>MQARRQSDPSLGPRRDACPQRKDQHRRGGQAAAVASGSSVASGARADKLHAPTARMRRASPVLRRKSGLARPRGARRAFPFSPYQICVSRAVLPSTTTLHGQLNPVALGGGALLLVSTEATATWLVVRLCLCPGLASSATPGRQLGKHVQLVGASYTEGKQTNRNRARWRPAHQDSLPQAATATRSPCLGASVPGASPVGPITWTSPSKACLLRCQMNGTSRASHRH</sequence>
<protein>
    <submittedName>
        <fullName evidence="2">Uncharacterized protein</fullName>
    </submittedName>
</protein>
<evidence type="ECO:0000313" key="2">
    <source>
        <dbReference type="EMBL" id="KAH6663553.1"/>
    </source>
</evidence>
<feature type="compositionally biased region" description="Basic and acidic residues" evidence="1">
    <location>
        <begin position="13"/>
        <end position="22"/>
    </location>
</feature>
<feature type="compositionally biased region" description="Polar residues" evidence="1">
    <location>
        <begin position="176"/>
        <end position="185"/>
    </location>
</feature>
<keyword evidence="3" id="KW-1185">Reference proteome</keyword>
<accession>A0A9P8V0W2</accession>
<name>A0A9P8V0W2_9PEZI</name>
<organism evidence="2 3">
    <name type="scientific">Plectosphaerella plurivora</name>
    <dbReference type="NCBI Taxonomy" id="936078"/>
    <lineage>
        <taxon>Eukaryota</taxon>
        <taxon>Fungi</taxon>
        <taxon>Dikarya</taxon>
        <taxon>Ascomycota</taxon>
        <taxon>Pezizomycotina</taxon>
        <taxon>Sordariomycetes</taxon>
        <taxon>Hypocreomycetidae</taxon>
        <taxon>Glomerellales</taxon>
        <taxon>Plectosphaerellaceae</taxon>
        <taxon>Plectosphaerella</taxon>
    </lineage>
</organism>
<feature type="region of interest" description="Disordered" evidence="1">
    <location>
        <begin position="156"/>
        <end position="185"/>
    </location>
</feature>
<feature type="compositionally biased region" description="Low complexity" evidence="1">
    <location>
        <begin position="29"/>
        <end position="44"/>
    </location>
</feature>
<feature type="region of interest" description="Disordered" evidence="1">
    <location>
        <begin position="1"/>
        <end position="55"/>
    </location>
</feature>
<dbReference type="AlphaFoldDB" id="A0A9P8V0W2"/>
<dbReference type="Proteomes" id="UP000770015">
    <property type="component" value="Unassembled WGS sequence"/>
</dbReference>